<evidence type="ECO:0000256" key="1">
    <source>
        <dbReference type="SAM" id="MobiDB-lite"/>
    </source>
</evidence>
<evidence type="ECO:0000313" key="3">
    <source>
        <dbReference type="Proteomes" id="UP000299102"/>
    </source>
</evidence>
<name>A0A4C1Y297_EUMVA</name>
<accession>A0A4C1Y297</accession>
<keyword evidence="3" id="KW-1185">Reference proteome</keyword>
<proteinExistence type="predicted"/>
<dbReference type="Proteomes" id="UP000299102">
    <property type="component" value="Unassembled WGS sequence"/>
</dbReference>
<sequence>MRAVNGVKCDLKRVAAHTRASGGRRGAVGVRFQRGSSFVGSSMAFDVFYFLISGNKKCNHHESPRRTQITSRRSRRVEGASPSRKKRLGEPFHLFG</sequence>
<evidence type="ECO:0000313" key="2">
    <source>
        <dbReference type="EMBL" id="GBP69104.1"/>
    </source>
</evidence>
<reference evidence="2 3" key="1">
    <citation type="journal article" date="2019" name="Commun. Biol.">
        <title>The bagworm genome reveals a unique fibroin gene that provides high tensile strength.</title>
        <authorList>
            <person name="Kono N."/>
            <person name="Nakamura H."/>
            <person name="Ohtoshi R."/>
            <person name="Tomita M."/>
            <person name="Numata K."/>
            <person name="Arakawa K."/>
        </authorList>
    </citation>
    <scope>NUCLEOTIDE SEQUENCE [LARGE SCALE GENOMIC DNA]</scope>
</reference>
<organism evidence="2 3">
    <name type="scientific">Eumeta variegata</name>
    <name type="common">Bagworm moth</name>
    <name type="synonym">Eumeta japonica</name>
    <dbReference type="NCBI Taxonomy" id="151549"/>
    <lineage>
        <taxon>Eukaryota</taxon>
        <taxon>Metazoa</taxon>
        <taxon>Ecdysozoa</taxon>
        <taxon>Arthropoda</taxon>
        <taxon>Hexapoda</taxon>
        <taxon>Insecta</taxon>
        <taxon>Pterygota</taxon>
        <taxon>Neoptera</taxon>
        <taxon>Endopterygota</taxon>
        <taxon>Lepidoptera</taxon>
        <taxon>Glossata</taxon>
        <taxon>Ditrysia</taxon>
        <taxon>Tineoidea</taxon>
        <taxon>Psychidae</taxon>
        <taxon>Oiketicinae</taxon>
        <taxon>Eumeta</taxon>
    </lineage>
</organism>
<dbReference type="EMBL" id="BGZK01001030">
    <property type="protein sequence ID" value="GBP69104.1"/>
    <property type="molecule type" value="Genomic_DNA"/>
</dbReference>
<gene>
    <name evidence="2" type="ORF">EVAR_87384_1</name>
</gene>
<dbReference type="AlphaFoldDB" id="A0A4C1Y297"/>
<feature type="region of interest" description="Disordered" evidence="1">
    <location>
        <begin position="59"/>
        <end position="96"/>
    </location>
</feature>
<comment type="caution">
    <text evidence="2">The sequence shown here is derived from an EMBL/GenBank/DDBJ whole genome shotgun (WGS) entry which is preliminary data.</text>
</comment>
<protein>
    <submittedName>
        <fullName evidence="2">Uncharacterized protein</fullName>
    </submittedName>
</protein>